<dbReference type="AlphaFoldDB" id="Q6MJ39"/>
<name>Q6MJ39_BDEBA</name>
<protein>
    <recommendedName>
        <fullName evidence="4">VWFA domain-containing protein</fullName>
    </recommendedName>
</protein>
<organism evidence="2 3">
    <name type="scientific">Bdellovibrio bacteriovorus (strain ATCC 15356 / DSM 50701 / NCIMB 9529 / HD100)</name>
    <dbReference type="NCBI Taxonomy" id="264462"/>
    <lineage>
        <taxon>Bacteria</taxon>
        <taxon>Pseudomonadati</taxon>
        <taxon>Bdellovibrionota</taxon>
        <taxon>Bdellovibrionia</taxon>
        <taxon>Bdellovibrionales</taxon>
        <taxon>Pseudobdellovibrionaceae</taxon>
        <taxon>Bdellovibrio</taxon>
    </lineage>
</organism>
<sequence length="367" mass="38842">MKASFKTHLAVLGCVIGTLSAGCAKMNFAPVPEQDTTAVTPPTTTPSKTISTSEVVAYGNKQVDFLFVLDDSNSMLPELRKLAARMATFVSSLDASNIDWQMCLTTTRGVSSGGSLVYGTPYNWANYTPAGGAPAYILKKGTANLNTIFNSTIDVLTIGGGSSGDERAIKAAHDHFEAAGTHGCYRPGAAISVIVISDEDERSVGGVASRVKANDAAGVLLPMEASDLPANLVAKSKSVFGPDVRFTFSSIIVKPGDSACEAEQDKDTSPSHPGHFYEEASKLTDGGVGSICDSDYSANLNTFKDKIVNSLSNLNLECEPVPETLKVSIDGLNILNYKIEKSILKFTYALIEGTKIDLQYDCVEGIP</sequence>
<dbReference type="EMBL" id="BX842654">
    <property type="protein sequence ID" value="CAE80722.1"/>
    <property type="molecule type" value="Genomic_DNA"/>
</dbReference>
<keyword evidence="1" id="KW-0732">Signal</keyword>
<feature type="chain" id="PRO_5004276369" description="VWFA domain-containing protein" evidence="1">
    <location>
        <begin position="25"/>
        <end position="367"/>
    </location>
</feature>
<dbReference type="HOGENOM" id="CLU_673805_0_0_7"/>
<dbReference type="GeneID" id="93013813"/>
<dbReference type="PROSITE" id="PS51257">
    <property type="entry name" value="PROKAR_LIPOPROTEIN"/>
    <property type="match status" value="1"/>
</dbReference>
<evidence type="ECO:0000313" key="3">
    <source>
        <dbReference type="Proteomes" id="UP000008080"/>
    </source>
</evidence>
<dbReference type="eggNOG" id="COG2304">
    <property type="taxonomic scope" value="Bacteria"/>
</dbReference>
<accession>Q6MJ39</accession>
<gene>
    <name evidence="2" type="ordered locus">Bd2947</name>
</gene>
<proteinExistence type="predicted"/>
<dbReference type="InterPro" id="IPR036465">
    <property type="entry name" value="vWFA_dom_sf"/>
</dbReference>
<evidence type="ECO:0000313" key="2">
    <source>
        <dbReference type="EMBL" id="CAE80722.1"/>
    </source>
</evidence>
<reference evidence="2 3" key="1">
    <citation type="journal article" date="2004" name="Science">
        <title>A predator unmasked: life cycle of Bdellovibrio bacteriovorus from a genomic perspective.</title>
        <authorList>
            <person name="Rendulic S."/>
            <person name="Jagtap P."/>
            <person name="Rosinus A."/>
            <person name="Eppinger M."/>
            <person name="Baar C."/>
            <person name="Lanz C."/>
            <person name="Keller H."/>
            <person name="Lambert C."/>
            <person name="Evans K.J."/>
            <person name="Goesmann A."/>
            <person name="Meyer F."/>
            <person name="Sockett R.E."/>
            <person name="Schuster S.C."/>
        </authorList>
    </citation>
    <scope>NUCLEOTIDE SEQUENCE [LARGE SCALE GENOMIC DNA]</scope>
    <source>
        <strain evidence="3">ATCC 15356 / DSM 50701 / NCIMB 9529 / HD100</strain>
    </source>
</reference>
<dbReference type="Proteomes" id="UP000008080">
    <property type="component" value="Chromosome"/>
</dbReference>
<dbReference type="STRING" id="264462.Bd2947"/>
<dbReference type="Gene3D" id="3.40.50.410">
    <property type="entry name" value="von Willebrand factor, type A domain"/>
    <property type="match status" value="1"/>
</dbReference>
<dbReference type="RefSeq" id="WP_011165325.1">
    <property type="nucleotide sequence ID" value="NC_005363.1"/>
</dbReference>
<evidence type="ECO:0000256" key="1">
    <source>
        <dbReference type="SAM" id="SignalP"/>
    </source>
</evidence>
<keyword evidence="3" id="KW-1185">Reference proteome</keyword>
<evidence type="ECO:0008006" key="4">
    <source>
        <dbReference type="Google" id="ProtNLM"/>
    </source>
</evidence>
<feature type="signal peptide" evidence="1">
    <location>
        <begin position="1"/>
        <end position="24"/>
    </location>
</feature>
<dbReference type="SUPFAM" id="SSF53300">
    <property type="entry name" value="vWA-like"/>
    <property type="match status" value="1"/>
</dbReference>
<dbReference type="KEGG" id="bba:Bd2947"/>